<reference evidence="7" key="1">
    <citation type="journal article" date="2020" name="mSystems">
        <title>Genome- and Community-Level Interaction Insights into Carbon Utilization and Element Cycling Functions of Hydrothermarchaeota in Hydrothermal Sediment.</title>
        <authorList>
            <person name="Zhou Z."/>
            <person name="Liu Y."/>
            <person name="Xu W."/>
            <person name="Pan J."/>
            <person name="Luo Z.H."/>
            <person name="Li M."/>
        </authorList>
    </citation>
    <scope>NUCLEOTIDE SEQUENCE [LARGE SCALE GENOMIC DNA]</scope>
    <source>
        <strain evidence="7">SpSt-966</strain>
    </source>
</reference>
<evidence type="ECO:0000256" key="1">
    <source>
        <dbReference type="ARBA" id="ARBA00009625"/>
    </source>
</evidence>
<dbReference type="InterPro" id="IPR003593">
    <property type="entry name" value="AAA+_ATPase"/>
</dbReference>
<dbReference type="EMBL" id="DTPE01000204">
    <property type="protein sequence ID" value="HGE75488.1"/>
    <property type="molecule type" value="Genomic_DNA"/>
</dbReference>
<evidence type="ECO:0000313" key="7">
    <source>
        <dbReference type="EMBL" id="HGE75488.1"/>
    </source>
</evidence>
<keyword evidence="3" id="KW-0378">Hydrolase</keyword>
<protein>
    <submittedName>
        <fullName evidence="7">Methylmalonyl Co-A mutase-associated GTPase MeaB</fullName>
    </submittedName>
</protein>
<keyword evidence="4" id="KW-0342">GTP-binding</keyword>
<dbReference type="GO" id="GO:0005525">
    <property type="term" value="F:GTP binding"/>
    <property type="evidence" value="ECO:0007669"/>
    <property type="project" value="UniProtKB-KW"/>
</dbReference>
<dbReference type="InterPro" id="IPR005129">
    <property type="entry name" value="GTPase_ArgK"/>
</dbReference>
<evidence type="ECO:0000256" key="4">
    <source>
        <dbReference type="ARBA" id="ARBA00023134"/>
    </source>
</evidence>
<dbReference type="PANTHER" id="PTHR43087">
    <property type="entry name" value="LYSINE/ARGININE/ORNITHINE TRANSPORT SYSTEM KINASE"/>
    <property type="match status" value="1"/>
</dbReference>
<name>A0A7V3RF77_9BACT</name>
<keyword evidence="5" id="KW-0143">Chaperone</keyword>
<dbReference type="InterPro" id="IPR027417">
    <property type="entry name" value="P-loop_NTPase"/>
</dbReference>
<organism evidence="7">
    <name type="scientific">Mesoaciditoga lauensis</name>
    <dbReference type="NCBI Taxonomy" id="1495039"/>
    <lineage>
        <taxon>Bacteria</taxon>
        <taxon>Thermotogati</taxon>
        <taxon>Thermotogota</taxon>
        <taxon>Thermotogae</taxon>
        <taxon>Mesoaciditogales</taxon>
        <taxon>Mesoaciditogaceae</taxon>
        <taxon>Mesoaciditoga</taxon>
    </lineage>
</organism>
<dbReference type="PANTHER" id="PTHR43087:SF1">
    <property type="entry name" value="LAO_AO TRANSPORT SYSTEM ATPASE"/>
    <property type="match status" value="1"/>
</dbReference>
<sequence length="295" mass="32367">MFESKIVEGIKAGERKALASLLSICEDDPEKANSILNSFERRPSHVVGITGSPGVGKSSLINAILNGSKEKKIGVIAIDPSSPFTGGALLGDRIRMQSHATSENFFIRSFASRGALGGLSPSIFEACNAFEAFGMDMILIETVGVGQSDIEIANVADTVVVLLSADGGDEVQMMKAGLMEIADIFVVNKADNIMSRNLLSKLKATIEMGKKEIPVFMTNAIQDEGVDELLKGLDERFKTISMDGTLEQRRKMRFFDHVRSSVRREIDMIMQKIDLSEFDFYGLKKKVMEELCKRS</sequence>
<proteinExistence type="inferred from homology"/>
<dbReference type="AlphaFoldDB" id="A0A7V3RF77"/>
<dbReference type="GO" id="GO:0003924">
    <property type="term" value="F:GTPase activity"/>
    <property type="evidence" value="ECO:0007669"/>
    <property type="project" value="InterPro"/>
</dbReference>
<feature type="domain" description="AAA+ ATPase" evidence="6">
    <location>
        <begin position="43"/>
        <end position="212"/>
    </location>
</feature>
<dbReference type="SUPFAM" id="SSF52540">
    <property type="entry name" value="P-loop containing nucleoside triphosphate hydrolases"/>
    <property type="match status" value="1"/>
</dbReference>
<evidence type="ECO:0000256" key="5">
    <source>
        <dbReference type="ARBA" id="ARBA00023186"/>
    </source>
</evidence>
<accession>A0A7V3RF77</accession>
<dbReference type="SMART" id="SM00382">
    <property type="entry name" value="AAA"/>
    <property type="match status" value="1"/>
</dbReference>
<keyword evidence="2" id="KW-0547">Nucleotide-binding</keyword>
<gene>
    <name evidence="7" type="primary">meaB</name>
    <name evidence="7" type="ORF">ENX73_05125</name>
</gene>
<evidence type="ECO:0000256" key="2">
    <source>
        <dbReference type="ARBA" id="ARBA00022741"/>
    </source>
</evidence>
<comment type="caution">
    <text evidence="7">The sequence shown here is derived from an EMBL/GenBank/DDBJ whole genome shotgun (WGS) entry which is preliminary data.</text>
</comment>
<dbReference type="NCBIfam" id="TIGR00750">
    <property type="entry name" value="lao"/>
    <property type="match status" value="1"/>
</dbReference>
<evidence type="ECO:0000256" key="3">
    <source>
        <dbReference type="ARBA" id="ARBA00022801"/>
    </source>
</evidence>
<dbReference type="Pfam" id="PF03308">
    <property type="entry name" value="MeaB"/>
    <property type="match status" value="1"/>
</dbReference>
<comment type="similarity">
    <text evidence="1">Belongs to the SIMIBI class G3E GTPase family. ArgK/MeaB subfamily.</text>
</comment>
<dbReference type="InterPro" id="IPR052040">
    <property type="entry name" value="GTPase/Isobutyryl-CoA_mutase"/>
</dbReference>
<evidence type="ECO:0000259" key="6">
    <source>
        <dbReference type="SMART" id="SM00382"/>
    </source>
</evidence>
<dbReference type="Gene3D" id="3.40.50.300">
    <property type="entry name" value="P-loop containing nucleotide triphosphate hydrolases"/>
    <property type="match status" value="1"/>
</dbReference>